<evidence type="ECO:0000313" key="2">
    <source>
        <dbReference type="EMBL" id="MEQ2201961.1"/>
    </source>
</evidence>
<name>A0ABV0R1H1_9TELE</name>
<feature type="region of interest" description="Disordered" evidence="1">
    <location>
        <begin position="1"/>
        <end position="31"/>
    </location>
</feature>
<accession>A0ABV0R1H1</accession>
<organism evidence="2 3">
    <name type="scientific">Xenoophorus captivus</name>
    <dbReference type="NCBI Taxonomy" id="1517983"/>
    <lineage>
        <taxon>Eukaryota</taxon>
        <taxon>Metazoa</taxon>
        <taxon>Chordata</taxon>
        <taxon>Craniata</taxon>
        <taxon>Vertebrata</taxon>
        <taxon>Euteleostomi</taxon>
        <taxon>Actinopterygii</taxon>
        <taxon>Neopterygii</taxon>
        <taxon>Teleostei</taxon>
        <taxon>Neoteleostei</taxon>
        <taxon>Acanthomorphata</taxon>
        <taxon>Ovalentaria</taxon>
        <taxon>Atherinomorphae</taxon>
        <taxon>Cyprinodontiformes</taxon>
        <taxon>Goodeidae</taxon>
        <taxon>Xenoophorus</taxon>
    </lineage>
</organism>
<sequence length="150" mass="16577">MKLVSEQSRIRTTSERSLPRPPCPASPALFGDSKLFKDDKVASEKIQPCCKSSLSGKGPTNKSDNLNSKCNFEDSSLRVKLSMTNVFSTQQNTFYCSDHSTLLMAKGLQFINILEFLCSSCILKSVQNKCHFPCLCTAVISADVSNYSNF</sequence>
<protein>
    <submittedName>
        <fullName evidence="2">Uncharacterized protein</fullName>
    </submittedName>
</protein>
<reference evidence="2 3" key="1">
    <citation type="submission" date="2021-06" db="EMBL/GenBank/DDBJ databases">
        <authorList>
            <person name="Palmer J.M."/>
        </authorList>
    </citation>
    <scope>NUCLEOTIDE SEQUENCE [LARGE SCALE GENOMIC DNA]</scope>
    <source>
        <strain evidence="2 3">XC_2019</strain>
        <tissue evidence="2">Muscle</tissue>
    </source>
</reference>
<evidence type="ECO:0000313" key="3">
    <source>
        <dbReference type="Proteomes" id="UP001434883"/>
    </source>
</evidence>
<evidence type="ECO:0000256" key="1">
    <source>
        <dbReference type="SAM" id="MobiDB-lite"/>
    </source>
</evidence>
<feature type="compositionally biased region" description="Basic and acidic residues" evidence="1">
    <location>
        <begin position="8"/>
        <end position="18"/>
    </location>
</feature>
<dbReference type="Proteomes" id="UP001434883">
    <property type="component" value="Unassembled WGS sequence"/>
</dbReference>
<comment type="caution">
    <text evidence="2">The sequence shown here is derived from an EMBL/GenBank/DDBJ whole genome shotgun (WGS) entry which is preliminary data.</text>
</comment>
<proteinExistence type="predicted"/>
<gene>
    <name evidence="2" type="ORF">XENOCAPTIV_021461</name>
</gene>
<keyword evidence="3" id="KW-1185">Reference proteome</keyword>
<dbReference type="EMBL" id="JAHRIN010029902">
    <property type="protein sequence ID" value="MEQ2201961.1"/>
    <property type="molecule type" value="Genomic_DNA"/>
</dbReference>